<dbReference type="Pfam" id="PF08005">
    <property type="entry name" value="PHR"/>
    <property type="match status" value="2"/>
</dbReference>
<dbReference type="Proteomes" id="UP001159405">
    <property type="component" value="Unassembled WGS sequence"/>
</dbReference>
<dbReference type="Gene3D" id="2.60.120.820">
    <property type="entry name" value="PHR domain"/>
    <property type="match status" value="2"/>
</dbReference>
<dbReference type="SMART" id="SM00225">
    <property type="entry name" value="BTB"/>
    <property type="match status" value="2"/>
</dbReference>
<gene>
    <name evidence="4" type="ORF">PLOB_00047487</name>
</gene>
<keyword evidence="2" id="KW-0963">Cytoplasm</keyword>
<dbReference type="EMBL" id="CALNXK010000087">
    <property type="protein sequence ID" value="CAH3149799.1"/>
    <property type="molecule type" value="Genomic_DNA"/>
</dbReference>
<dbReference type="InterPro" id="IPR038648">
    <property type="entry name" value="PHR_sf"/>
</dbReference>
<feature type="domain" description="BTB" evidence="3">
    <location>
        <begin position="8"/>
        <end position="82"/>
    </location>
</feature>
<dbReference type="Pfam" id="PF00651">
    <property type="entry name" value="BTB"/>
    <property type="match status" value="2"/>
</dbReference>
<accession>A0ABN8PS58</accession>
<dbReference type="PROSITE" id="PS50097">
    <property type="entry name" value="BTB"/>
    <property type="match status" value="2"/>
</dbReference>
<comment type="caution">
    <text evidence="4">The sequence shown here is derived from an EMBL/GenBank/DDBJ whole genome shotgun (WGS) entry which is preliminary data.</text>
</comment>
<dbReference type="PANTHER" id="PTHR45774">
    <property type="entry name" value="BTB/POZ DOMAIN-CONTAINING"/>
    <property type="match status" value="1"/>
</dbReference>
<name>A0ABN8PS58_9CNID</name>
<evidence type="ECO:0000256" key="2">
    <source>
        <dbReference type="ARBA" id="ARBA00022490"/>
    </source>
</evidence>
<evidence type="ECO:0000313" key="4">
    <source>
        <dbReference type="EMBL" id="CAH3149799.1"/>
    </source>
</evidence>
<evidence type="ECO:0000259" key="3">
    <source>
        <dbReference type="PROSITE" id="PS50097"/>
    </source>
</evidence>
<dbReference type="Pfam" id="PF07707">
    <property type="entry name" value="BACK"/>
    <property type="match status" value="2"/>
</dbReference>
<organism evidence="4 5">
    <name type="scientific">Porites lobata</name>
    <dbReference type="NCBI Taxonomy" id="104759"/>
    <lineage>
        <taxon>Eukaryota</taxon>
        <taxon>Metazoa</taxon>
        <taxon>Cnidaria</taxon>
        <taxon>Anthozoa</taxon>
        <taxon>Hexacorallia</taxon>
        <taxon>Scleractinia</taxon>
        <taxon>Fungiina</taxon>
        <taxon>Poritidae</taxon>
        <taxon>Porites</taxon>
    </lineage>
</organism>
<dbReference type="SUPFAM" id="SSF54695">
    <property type="entry name" value="POZ domain"/>
    <property type="match status" value="2"/>
</dbReference>
<dbReference type="Gene3D" id="1.25.40.420">
    <property type="match status" value="2"/>
</dbReference>
<dbReference type="InterPro" id="IPR011705">
    <property type="entry name" value="BACK"/>
</dbReference>
<dbReference type="Gene3D" id="3.30.710.10">
    <property type="entry name" value="Potassium Channel Kv1.1, Chain A"/>
    <property type="match status" value="2"/>
</dbReference>
<proteinExistence type="predicted"/>
<evidence type="ECO:0000256" key="1">
    <source>
        <dbReference type="ARBA" id="ARBA00004496"/>
    </source>
</evidence>
<dbReference type="SMART" id="SM00875">
    <property type="entry name" value="BACK"/>
    <property type="match status" value="2"/>
</dbReference>
<dbReference type="InterPro" id="IPR011333">
    <property type="entry name" value="SKP1/BTB/POZ_sf"/>
</dbReference>
<feature type="domain" description="BTB" evidence="3">
    <location>
        <begin position="412"/>
        <end position="486"/>
    </location>
</feature>
<reference evidence="4 5" key="1">
    <citation type="submission" date="2022-05" db="EMBL/GenBank/DDBJ databases">
        <authorList>
            <consortium name="Genoscope - CEA"/>
            <person name="William W."/>
        </authorList>
    </citation>
    <scope>NUCLEOTIDE SEQUENCE [LARGE SCALE GENOMIC DNA]</scope>
</reference>
<dbReference type="PANTHER" id="PTHR45774:SF3">
    <property type="entry name" value="BTB (POZ) DOMAIN-CONTAINING 2B-RELATED"/>
    <property type="match status" value="1"/>
</dbReference>
<protein>
    <recommendedName>
        <fullName evidence="3">BTB domain-containing protein</fullName>
    </recommendedName>
</protein>
<evidence type="ECO:0000313" key="5">
    <source>
        <dbReference type="Proteomes" id="UP001159405"/>
    </source>
</evidence>
<comment type="subcellular location">
    <subcellularLocation>
        <location evidence="1">Cytoplasm</location>
    </subcellularLocation>
</comment>
<dbReference type="InterPro" id="IPR012983">
    <property type="entry name" value="PHR"/>
</dbReference>
<sequence>MLNNNHLSDVKFVALQRGGENESKKAIPAHKFILAISSPVFEAMFFGELAETKDTVVLPDCDYGSLMELFRYMYSDEVNLSGSNVMGVLYLAKKYLVSSLVDKCTEYLQFNLDPSNVFSILPTAQRYEEKELIGRCWEVIDSGAECAVNSDGFEMIERSLLEAVVARDTLTIEEVELFQAVNTWATKQCQKQGFGVSGKMKRKVLGEHIVRAIRFPLMKRDEFAAVVLDTNILTSDEIVNFFKFYSSTLTSPLGFSETPRSIRCTCGRFQSVSEELVTYGGDRHYLLFSVDKDVMLHGLRLLGSKNNKYTVNLEVKNHINGAWKVVVSKSGIFTAKIFRYKSFPIHGFDVFFNPPAHLKKNTRYRLEASISGPPCLKGIGGLDTVKSSDNWQTTRSTIRERAKFMLNNNHLSDVKFVALQRSGENDSKKAIPAHKFILAISSPVFEAMFFGELAETKDTIELPDCEYGSLLELFRYMYSDEVNLSGSNVMGVLYLAKKYLVSSLVDKCTEYLQLNLDPSNVFSILPTAQRYEEKELIDRCWEVIDSGAEFAVKSDGFETIERSLLEAVVARDTLAIEEVELFKAVDTWATKQCQKQGFGVSGKMKRKVLGEQIVTTIRFPLMKHNEFSAVVLDTNILTSDEIVNFFKFYSSTLTSPLGFSETPRINQAALPRCGRFQSVSEEFVTYSSDRHYLLFDVDKDIMLHGLRLLGGKNNKYTVNLAVKDCSGIFTTKGFQYKNFPIHGFDVLFDRPVHLKEKTRYKLDASISGQPSLKGTGGLDTVRSSGVTFQFFSSVLGGSEETNKSVGQFLEFIFCEVRH</sequence>
<dbReference type="InterPro" id="IPR000210">
    <property type="entry name" value="BTB/POZ_dom"/>
</dbReference>
<keyword evidence="5" id="KW-1185">Reference proteome</keyword>